<proteinExistence type="predicted"/>
<keyword evidence="2" id="KW-1185">Reference proteome</keyword>
<dbReference type="Proteomes" id="UP000800200">
    <property type="component" value="Unassembled WGS sequence"/>
</dbReference>
<protein>
    <submittedName>
        <fullName evidence="1">Uncharacterized protein</fullName>
    </submittedName>
</protein>
<gene>
    <name evidence="1" type="ORF">K469DRAFT_479550</name>
</gene>
<evidence type="ECO:0000313" key="1">
    <source>
        <dbReference type="EMBL" id="KAF2192154.1"/>
    </source>
</evidence>
<evidence type="ECO:0000313" key="2">
    <source>
        <dbReference type="Proteomes" id="UP000800200"/>
    </source>
</evidence>
<dbReference type="EMBL" id="ML994615">
    <property type="protein sequence ID" value="KAF2192154.1"/>
    <property type="molecule type" value="Genomic_DNA"/>
</dbReference>
<dbReference type="OrthoDB" id="2910287at2759"/>
<feature type="non-terminal residue" evidence="1">
    <location>
        <position position="1"/>
    </location>
</feature>
<accession>A0A6A6EKK7</accession>
<reference evidence="1" key="1">
    <citation type="journal article" date="2020" name="Stud. Mycol.">
        <title>101 Dothideomycetes genomes: a test case for predicting lifestyles and emergence of pathogens.</title>
        <authorList>
            <person name="Haridas S."/>
            <person name="Albert R."/>
            <person name="Binder M."/>
            <person name="Bloem J."/>
            <person name="Labutti K."/>
            <person name="Salamov A."/>
            <person name="Andreopoulos B."/>
            <person name="Baker S."/>
            <person name="Barry K."/>
            <person name="Bills G."/>
            <person name="Bluhm B."/>
            <person name="Cannon C."/>
            <person name="Castanera R."/>
            <person name="Culley D."/>
            <person name="Daum C."/>
            <person name="Ezra D."/>
            <person name="Gonzalez J."/>
            <person name="Henrissat B."/>
            <person name="Kuo A."/>
            <person name="Liang C."/>
            <person name="Lipzen A."/>
            <person name="Lutzoni F."/>
            <person name="Magnuson J."/>
            <person name="Mondo S."/>
            <person name="Nolan M."/>
            <person name="Ohm R."/>
            <person name="Pangilinan J."/>
            <person name="Park H.-J."/>
            <person name="Ramirez L."/>
            <person name="Alfaro M."/>
            <person name="Sun H."/>
            <person name="Tritt A."/>
            <person name="Yoshinaga Y."/>
            <person name="Zwiers L.-H."/>
            <person name="Turgeon B."/>
            <person name="Goodwin S."/>
            <person name="Spatafora J."/>
            <person name="Crous P."/>
            <person name="Grigoriev I."/>
        </authorList>
    </citation>
    <scope>NUCLEOTIDE SEQUENCE</scope>
    <source>
        <strain evidence="1">CBS 207.26</strain>
    </source>
</reference>
<name>A0A6A6EKK7_9PEZI</name>
<organism evidence="1 2">
    <name type="scientific">Zopfia rhizophila CBS 207.26</name>
    <dbReference type="NCBI Taxonomy" id="1314779"/>
    <lineage>
        <taxon>Eukaryota</taxon>
        <taxon>Fungi</taxon>
        <taxon>Dikarya</taxon>
        <taxon>Ascomycota</taxon>
        <taxon>Pezizomycotina</taxon>
        <taxon>Dothideomycetes</taxon>
        <taxon>Dothideomycetes incertae sedis</taxon>
        <taxon>Zopfiaceae</taxon>
        <taxon>Zopfia</taxon>
    </lineage>
</organism>
<feature type="non-terminal residue" evidence="1">
    <location>
        <position position="90"/>
    </location>
</feature>
<sequence>TPHRHHQRRGLPGAVYICTMPQFRGICGWVMPSSECHIPGTGTQAPQSIGPDPGGFCVLYEKADCTGNQVKQLQFPGQESNLPEFGGIKC</sequence>
<dbReference type="AlphaFoldDB" id="A0A6A6EKK7"/>